<comment type="caution">
    <text evidence="1">The sequence shown here is derived from an EMBL/GenBank/DDBJ whole genome shotgun (WGS) entry which is preliminary data.</text>
</comment>
<dbReference type="AlphaFoldDB" id="A0A9D1WFZ8"/>
<reference evidence="1" key="2">
    <citation type="submission" date="2021-04" db="EMBL/GenBank/DDBJ databases">
        <authorList>
            <person name="Gilroy R."/>
        </authorList>
    </citation>
    <scope>NUCLEOTIDE SEQUENCE</scope>
    <source>
        <strain evidence="1">ChiSjej1B19-8411</strain>
    </source>
</reference>
<reference evidence="1" key="1">
    <citation type="journal article" date="2021" name="PeerJ">
        <title>Extensive microbial diversity within the chicken gut microbiome revealed by metagenomics and culture.</title>
        <authorList>
            <person name="Gilroy R."/>
            <person name="Ravi A."/>
            <person name="Getino M."/>
            <person name="Pursley I."/>
            <person name="Horton D.L."/>
            <person name="Alikhan N.F."/>
            <person name="Baker D."/>
            <person name="Gharbi K."/>
            <person name="Hall N."/>
            <person name="Watson M."/>
            <person name="Adriaenssens E.M."/>
            <person name="Foster-Nyarko E."/>
            <person name="Jarju S."/>
            <person name="Secka A."/>
            <person name="Antonio M."/>
            <person name="Oren A."/>
            <person name="Chaudhuri R.R."/>
            <person name="La Ragione R."/>
            <person name="Hildebrand F."/>
            <person name="Pallen M.J."/>
        </authorList>
    </citation>
    <scope>NUCLEOTIDE SEQUENCE</scope>
    <source>
        <strain evidence="1">ChiSjej1B19-8411</strain>
    </source>
</reference>
<name>A0A9D1WFZ8_9FIRM</name>
<protein>
    <submittedName>
        <fullName evidence="1">Uncharacterized protein</fullName>
    </submittedName>
</protein>
<gene>
    <name evidence="1" type="ORF">IAA45_02145</name>
</gene>
<dbReference type="EMBL" id="DXEX01000054">
    <property type="protein sequence ID" value="HIX58506.1"/>
    <property type="molecule type" value="Genomic_DNA"/>
</dbReference>
<organism evidence="1 2">
    <name type="scientific">Candidatus Blautia gallistercoris</name>
    <dbReference type="NCBI Taxonomy" id="2838490"/>
    <lineage>
        <taxon>Bacteria</taxon>
        <taxon>Bacillati</taxon>
        <taxon>Bacillota</taxon>
        <taxon>Clostridia</taxon>
        <taxon>Lachnospirales</taxon>
        <taxon>Lachnospiraceae</taxon>
        <taxon>Blautia</taxon>
    </lineage>
</organism>
<dbReference type="Proteomes" id="UP000886817">
    <property type="component" value="Unassembled WGS sequence"/>
</dbReference>
<evidence type="ECO:0000313" key="2">
    <source>
        <dbReference type="Proteomes" id="UP000886817"/>
    </source>
</evidence>
<accession>A0A9D1WFZ8</accession>
<sequence length="50" mass="6440">MKNGEWKKGCRNLMRILKRWRRKKRMAMSVYRNRKRLKRYGREIWEILQS</sequence>
<evidence type="ECO:0000313" key="1">
    <source>
        <dbReference type="EMBL" id="HIX58506.1"/>
    </source>
</evidence>
<proteinExistence type="predicted"/>